<evidence type="ECO:0000313" key="3">
    <source>
        <dbReference type="Proteomes" id="UP000235145"/>
    </source>
</evidence>
<reference evidence="2 3" key="1">
    <citation type="journal article" date="2017" name="Nat. Commun.">
        <title>Genome assembly with in vitro proximity ligation data and whole-genome triplication in lettuce.</title>
        <authorList>
            <person name="Reyes-Chin-Wo S."/>
            <person name="Wang Z."/>
            <person name="Yang X."/>
            <person name="Kozik A."/>
            <person name="Arikit S."/>
            <person name="Song C."/>
            <person name="Xia L."/>
            <person name="Froenicke L."/>
            <person name="Lavelle D.O."/>
            <person name="Truco M.J."/>
            <person name="Xia R."/>
            <person name="Zhu S."/>
            <person name="Xu C."/>
            <person name="Xu H."/>
            <person name="Xu X."/>
            <person name="Cox K."/>
            <person name="Korf I."/>
            <person name="Meyers B.C."/>
            <person name="Michelmore R.W."/>
        </authorList>
    </citation>
    <scope>NUCLEOTIDE SEQUENCE [LARGE SCALE GENOMIC DNA]</scope>
    <source>
        <strain evidence="3">cv. Salinas</strain>
        <tissue evidence="2">Seedlings</tissue>
    </source>
</reference>
<feature type="compositionally biased region" description="Polar residues" evidence="1">
    <location>
        <begin position="15"/>
        <end position="33"/>
    </location>
</feature>
<dbReference type="AlphaFoldDB" id="A0A9R1UR56"/>
<sequence length="83" mass="9643">MITQEFRRARRRNDGQNPEIQGSSVTMQAQNDAPSDMQCEDKLLLRRYQGIIMRCFGIIAESSTRVYGFSKNLPRKYETNPDL</sequence>
<keyword evidence="3" id="KW-1185">Reference proteome</keyword>
<accession>A0A9R1UR56</accession>
<name>A0A9R1UR56_LACSA</name>
<evidence type="ECO:0000313" key="2">
    <source>
        <dbReference type="EMBL" id="KAJ0192016.1"/>
    </source>
</evidence>
<evidence type="ECO:0000256" key="1">
    <source>
        <dbReference type="SAM" id="MobiDB-lite"/>
    </source>
</evidence>
<organism evidence="2 3">
    <name type="scientific">Lactuca sativa</name>
    <name type="common">Garden lettuce</name>
    <dbReference type="NCBI Taxonomy" id="4236"/>
    <lineage>
        <taxon>Eukaryota</taxon>
        <taxon>Viridiplantae</taxon>
        <taxon>Streptophyta</taxon>
        <taxon>Embryophyta</taxon>
        <taxon>Tracheophyta</taxon>
        <taxon>Spermatophyta</taxon>
        <taxon>Magnoliopsida</taxon>
        <taxon>eudicotyledons</taxon>
        <taxon>Gunneridae</taxon>
        <taxon>Pentapetalae</taxon>
        <taxon>asterids</taxon>
        <taxon>campanulids</taxon>
        <taxon>Asterales</taxon>
        <taxon>Asteraceae</taxon>
        <taxon>Cichorioideae</taxon>
        <taxon>Cichorieae</taxon>
        <taxon>Lactucinae</taxon>
        <taxon>Lactuca</taxon>
    </lineage>
</organism>
<feature type="region of interest" description="Disordered" evidence="1">
    <location>
        <begin position="1"/>
        <end position="35"/>
    </location>
</feature>
<dbReference type="Proteomes" id="UP000235145">
    <property type="component" value="Unassembled WGS sequence"/>
</dbReference>
<protein>
    <submittedName>
        <fullName evidence="2">Uncharacterized protein</fullName>
    </submittedName>
</protein>
<comment type="caution">
    <text evidence="2">The sequence shown here is derived from an EMBL/GenBank/DDBJ whole genome shotgun (WGS) entry which is preliminary data.</text>
</comment>
<dbReference type="EMBL" id="NBSK02000008">
    <property type="protein sequence ID" value="KAJ0192016.1"/>
    <property type="molecule type" value="Genomic_DNA"/>
</dbReference>
<proteinExistence type="predicted"/>
<gene>
    <name evidence="2" type="ORF">LSAT_V11C800400760</name>
</gene>